<keyword evidence="3" id="KW-1185">Reference proteome</keyword>
<dbReference type="Proteomes" id="UP001589693">
    <property type="component" value="Unassembled WGS sequence"/>
</dbReference>
<gene>
    <name evidence="2" type="ORF">ACFFQA_30200</name>
</gene>
<evidence type="ECO:0000313" key="2">
    <source>
        <dbReference type="EMBL" id="MFB9908226.1"/>
    </source>
</evidence>
<accession>A0ABV6A4Y0</accession>
<dbReference type="RefSeq" id="WP_377859720.1">
    <property type="nucleotide sequence ID" value="NZ_JBHLZU010000026.1"/>
</dbReference>
<proteinExistence type="predicted"/>
<organism evidence="2 3">
    <name type="scientific">Allokutzneria oryzae</name>
    <dbReference type="NCBI Taxonomy" id="1378989"/>
    <lineage>
        <taxon>Bacteria</taxon>
        <taxon>Bacillati</taxon>
        <taxon>Actinomycetota</taxon>
        <taxon>Actinomycetes</taxon>
        <taxon>Pseudonocardiales</taxon>
        <taxon>Pseudonocardiaceae</taxon>
        <taxon>Allokutzneria</taxon>
    </lineage>
</organism>
<name>A0ABV6A4Y0_9PSEU</name>
<reference evidence="2 3" key="1">
    <citation type="submission" date="2024-09" db="EMBL/GenBank/DDBJ databases">
        <authorList>
            <person name="Sun Q."/>
            <person name="Mori K."/>
        </authorList>
    </citation>
    <scope>NUCLEOTIDE SEQUENCE [LARGE SCALE GENOMIC DNA]</scope>
    <source>
        <strain evidence="2 3">TBRC 7907</strain>
    </source>
</reference>
<evidence type="ECO:0000256" key="1">
    <source>
        <dbReference type="SAM" id="MobiDB-lite"/>
    </source>
</evidence>
<sequence>MDSIAGVRAGNTSGHQDVPVEDVVTTKAEGPIPWQRRQELVAQVAPAVGDRIDARPSFRRRPG</sequence>
<protein>
    <submittedName>
        <fullName evidence="2">Uncharacterized protein</fullName>
    </submittedName>
</protein>
<comment type="caution">
    <text evidence="2">The sequence shown here is derived from an EMBL/GenBank/DDBJ whole genome shotgun (WGS) entry which is preliminary data.</text>
</comment>
<dbReference type="EMBL" id="JBHLZU010000026">
    <property type="protein sequence ID" value="MFB9908226.1"/>
    <property type="molecule type" value="Genomic_DNA"/>
</dbReference>
<feature type="region of interest" description="Disordered" evidence="1">
    <location>
        <begin position="1"/>
        <end position="22"/>
    </location>
</feature>
<evidence type="ECO:0000313" key="3">
    <source>
        <dbReference type="Proteomes" id="UP001589693"/>
    </source>
</evidence>